<feature type="region of interest" description="Disordered" evidence="1">
    <location>
        <begin position="444"/>
        <end position="467"/>
    </location>
</feature>
<reference evidence="4" key="1">
    <citation type="submission" date="2019-02" db="EMBL/GenBank/DDBJ databases">
        <authorList>
            <person name="Gruber-Vodicka R. H."/>
            <person name="Seah K. B. B."/>
        </authorList>
    </citation>
    <scope>NUCLEOTIDE SEQUENCE</scope>
    <source>
        <strain evidence="5">BECK_BZ163</strain>
        <strain evidence="6">BECK_BZ164</strain>
        <strain evidence="4">BECK_BZ165</strain>
    </source>
</reference>
<dbReference type="EMBL" id="CAADFA010000101">
    <property type="protein sequence ID" value="VFJ51790.1"/>
    <property type="molecule type" value="Genomic_DNA"/>
</dbReference>
<evidence type="ECO:0000256" key="1">
    <source>
        <dbReference type="SAM" id="MobiDB-lite"/>
    </source>
</evidence>
<evidence type="ECO:0000313" key="6">
    <source>
        <dbReference type="EMBL" id="VFK09341.1"/>
    </source>
</evidence>
<dbReference type="Pfam" id="PF05170">
    <property type="entry name" value="AsmA"/>
    <property type="match status" value="1"/>
</dbReference>
<gene>
    <name evidence="5" type="ORF">BECKFM1743A_GA0114220_100995</name>
    <name evidence="6" type="ORF">BECKFM1743B_GA0114221_101025</name>
    <name evidence="4" type="ORF">BECKFM1743C_GA0114222_101012</name>
</gene>
<dbReference type="GO" id="GO:0005886">
    <property type="term" value="C:plasma membrane"/>
    <property type="evidence" value="ECO:0007669"/>
    <property type="project" value="TreeGrafter"/>
</dbReference>
<evidence type="ECO:0000313" key="4">
    <source>
        <dbReference type="EMBL" id="VFJ51790.1"/>
    </source>
</evidence>
<evidence type="ECO:0000259" key="3">
    <source>
        <dbReference type="Pfam" id="PF05170"/>
    </source>
</evidence>
<feature type="domain" description="AsmA" evidence="3">
    <location>
        <begin position="1"/>
        <end position="651"/>
    </location>
</feature>
<evidence type="ECO:0000313" key="5">
    <source>
        <dbReference type="EMBL" id="VFJ52215.1"/>
    </source>
</evidence>
<keyword evidence="2" id="KW-0472">Membrane</keyword>
<sequence>MRSLLKAIGILIAIIVIFFAAVAIIVPIYFHPNDYKDEIAAFVQDKTGRELAIEGDIVLSVFPWLAIELGALELGNAPGFPDGKFARLEKMEIGVKILPLLSKHLEMRKVTVHGLELNLAKDKDGRTNWADLAGSQGEQEEEQAKDEPEESAQEEGMFPLAALGVGGLDIRDGALEWHDAQTNQHYELKGLTIETGEIVPDTTNGLAIEEPLDVKISFDFEGNSPPLRGHAATETKLTADLAAGTYRLSDWKVTTNLTGVPAPNGKVTLEIDTDASADLAKQIIELSKLHVTTKLADPSLPGGKLDLDVTTDVSADLAKQTLHARDLRIATGRITANGAIDVSRLMENPAFKGNIELARFNPRALLAELGQQVPETADPNVLTSASVVAGLQGTADRIQLQPLTVRLDDITLNGQVKVANFSSPAIGFDLEAAAINADRYLPPAEAQAQGKQPAPATPGAAASGASSQLPFDTLRNLNVDGKARIGKLTLAKLHLSDIALAVKAKGGDVRIAPVKVNLYQGNYAGNIRIDARTDKARVSLDEKLTGVQIGSLLRDLQGDDMISGQLRFALDVDATGATPEDLKKTLNGKAGFTFQDGMIKGIDVVHTICDAAGQIPGLSGTSTGEAASEGTKFQKLTGDLSIKNGRVGINNTLSLEAPLLRVRGESGNVDIGTNRFNNTKFIVKPAFTCQGQGGRAFDELSGVDVPISCNGPLEAGSCRVDVQAIINALANKKIEKVKEKAQEKIKEKLEETISEKVGQQLGEQLGEQLGDELGKKALENLGGALEGLFGR</sequence>
<dbReference type="EMBL" id="CAADEZ010000099">
    <property type="protein sequence ID" value="VFJ52215.1"/>
    <property type="molecule type" value="Genomic_DNA"/>
</dbReference>
<evidence type="ECO:0000256" key="2">
    <source>
        <dbReference type="SAM" id="Phobius"/>
    </source>
</evidence>
<feature type="compositionally biased region" description="Acidic residues" evidence="1">
    <location>
        <begin position="138"/>
        <end position="153"/>
    </location>
</feature>
<feature type="region of interest" description="Disordered" evidence="1">
    <location>
        <begin position="128"/>
        <end position="154"/>
    </location>
</feature>
<dbReference type="PANTHER" id="PTHR30441">
    <property type="entry name" value="DUF748 DOMAIN-CONTAINING PROTEIN"/>
    <property type="match status" value="1"/>
</dbReference>
<dbReference type="InterPro" id="IPR007844">
    <property type="entry name" value="AsmA"/>
</dbReference>
<dbReference type="InterPro" id="IPR052894">
    <property type="entry name" value="AsmA-related"/>
</dbReference>
<protein>
    <submittedName>
        <fullName evidence="4">AsmA protein</fullName>
    </submittedName>
</protein>
<proteinExistence type="predicted"/>
<keyword evidence="2" id="KW-1133">Transmembrane helix</keyword>
<dbReference type="PANTHER" id="PTHR30441:SF4">
    <property type="entry name" value="PROTEIN ASMA"/>
    <property type="match status" value="1"/>
</dbReference>
<feature type="transmembrane region" description="Helical" evidence="2">
    <location>
        <begin position="7"/>
        <end position="30"/>
    </location>
</feature>
<dbReference type="AlphaFoldDB" id="A0A450SFT7"/>
<accession>A0A450SFT7</accession>
<organism evidence="4">
    <name type="scientific">Candidatus Kentrum sp. FM</name>
    <dbReference type="NCBI Taxonomy" id="2126340"/>
    <lineage>
        <taxon>Bacteria</taxon>
        <taxon>Pseudomonadati</taxon>
        <taxon>Pseudomonadota</taxon>
        <taxon>Gammaproteobacteria</taxon>
        <taxon>Candidatus Kentrum</taxon>
    </lineage>
</organism>
<dbReference type="EMBL" id="CAADFL010000102">
    <property type="protein sequence ID" value="VFK09341.1"/>
    <property type="molecule type" value="Genomic_DNA"/>
</dbReference>
<keyword evidence="2" id="KW-0812">Transmembrane</keyword>
<name>A0A450SFT7_9GAMM</name>
<dbReference type="GO" id="GO:0090313">
    <property type="term" value="P:regulation of protein targeting to membrane"/>
    <property type="evidence" value="ECO:0007669"/>
    <property type="project" value="TreeGrafter"/>
</dbReference>